<protein>
    <recommendedName>
        <fullName evidence="16">UDP-N-acetylenolpyruvoylglucosamine reductase</fullName>
        <ecNumber evidence="16">1.3.1.98</ecNumber>
    </recommendedName>
    <alternativeName>
        <fullName evidence="16">UDP-N-acetylmuramate dehydrogenase</fullName>
    </alternativeName>
</protein>
<feature type="active site" description="Proton donor" evidence="16">
    <location>
        <position position="211"/>
    </location>
</feature>
<evidence type="ECO:0000256" key="12">
    <source>
        <dbReference type="ARBA" id="ARBA00023002"/>
    </source>
</evidence>
<evidence type="ECO:0000256" key="6">
    <source>
        <dbReference type="ARBA" id="ARBA00022618"/>
    </source>
</evidence>
<dbReference type="NCBIfam" id="NF010480">
    <property type="entry name" value="PRK13905.1"/>
    <property type="match status" value="1"/>
</dbReference>
<keyword evidence="8 16" id="KW-0274">FAD</keyword>
<dbReference type="PANTHER" id="PTHR21071:SF4">
    <property type="entry name" value="UDP-N-ACETYLENOLPYRUVOYLGLUCOSAMINE REDUCTASE"/>
    <property type="match status" value="1"/>
</dbReference>
<dbReference type="PROSITE" id="PS51387">
    <property type="entry name" value="FAD_PCMH"/>
    <property type="match status" value="1"/>
</dbReference>
<dbReference type="Gene3D" id="3.90.78.10">
    <property type="entry name" value="UDP-N-acetylenolpyruvoylglucosamine reductase, C-terminal domain"/>
    <property type="match status" value="1"/>
</dbReference>
<dbReference type="SUPFAM" id="SSF56176">
    <property type="entry name" value="FAD-binding/transporter-associated domain-like"/>
    <property type="match status" value="1"/>
</dbReference>
<dbReference type="AlphaFoldDB" id="A0A1F4PZV7"/>
<evidence type="ECO:0000256" key="9">
    <source>
        <dbReference type="ARBA" id="ARBA00022857"/>
    </source>
</evidence>
<dbReference type="InterPro" id="IPR016167">
    <property type="entry name" value="FAD-bd_PCMH_sub1"/>
</dbReference>
<accession>A0A1F4PZV7</accession>
<organism evidence="18 19">
    <name type="scientific">candidate division WOR-1 bacterium RIFCSPHIGHO2_01_FULL_53_15</name>
    <dbReference type="NCBI Taxonomy" id="1802564"/>
    <lineage>
        <taxon>Bacteria</taxon>
        <taxon>Bacillati</taxon>
        <taxon>Saganbacteria</taxon>
    </lineage>
</organism>
<dbReference type="GO" id="GO:0071555">
    <property type="term" value="P:cell wall organization"/>
    <property type="evidence" value="ECO:0007669"/>
    <property type="project" value="UniProtKB-KW"/>
</dbReference>
<feature type="active site" evidence="16">
    <location>
        <position position="281"/>
    </location>
</feature>
<evidence type="ECO:0000256" key="5">
    <source>
        <dbReference type="ARBA" id="ARBA00022490"/>
    </source>
</evidence>
<keyword evidence="11 16" id="KW-0573">Peptidoglycan synthesis</keyword>
<evidence type="ECO:0000256" key="3">
    <source>
        <dbReference type="ARBA" id="ARBA00004496"/>
    </source>
</evidence>
<evidence type="ECO:0000256" key="11">
    <source>
        <dbReference type="ARBA" id="ARBA00022984"/>
    </source>
</evidence>
<keyword evidence="9 16" id="KW-0521">NADP</keyword>
<dbReference type="SUPFAM" id="SSF56194">
    <property type="entry name" value="Uridine diphospho-N-Acetylenolpyruvylglucosamine reductase, MurB, C-terminal domain"/>
    <property type="match status" value="1"/>
</dbReference>
<comment type="catalytic activity">
    <reaction evidence="15 16">
        <text>UDP-N-acetyl-alpha-D-muramate + NADP(+) = UDP-N-acetyl-3-O-(1-carboxyvinyl)-alpha-D-glucosamine + NADPH + H(+)</text>
        <dbReference type="Rhea" id="RHEA:12248"/>
        <dbReference type="ChEBI" id="CHEBI:15378"/>
        <dbReference type="ChEBI" id="CHEBI:57783"/>
        <dbReference type="ChEBI" id="CHEBI:58349"/>
        <dbReference type="ChEBI" id="CHEBI:68483"/>
        <dbReference type="ChEBI" id="CHEBI:70757"/>
        <dbReference type="EC" id="1.3.1.98"/>
    </reaction>
</comment>
<keyword evidence="6 16" id="KW-0132">Cell division</keyword>
<dbReference type="HAMAP" id="MF_00037">
    <property type="entry name" value="MurB"/>
    <property type="match status" value="1"/>
</dbReference>
<dbReference type="Proteomes" id="UP000178724">
    <property type="component" value="Unassembled WGS sequence"/>
</dbReference>
<evidence type="ECO:0000256" key="1">
    <source>
        <dbReference type="ARBA" id="ARBA00001974"/>
    </source>
</evidence>
<dbReference type="UniPathway" id="UPA00219"/>
<comment type="pathway">
    <text evidence="4 16">Cell wall biogenesis; peptidoglycan biosynthesis.</text>
</comment>
<evidence type="ECO:0000256" key="14">
    <source>
        <dbReference type="ARBA" id="ARBA00023316"/>
    </source>
</evidence>
<feature type="active site" evidence="16">
    <location>
        <position position="161"/>
    </location>
</feature>
<evidence type="ECO:0000256" key="8">
    <source>
        <dbReference type="ARBA" id="ARBA00022827"/>
    </source>
</evidence>
<keyword evidence="10 16" id="KW-0133">Cell shape</keyword>
<gene>
    <name evidence="16" type="primary">murB</name>
    <name evidence="18" type="ORF">A2625_02330</name>
</gene>
<comment type="caution">
    <text evidence="18">The sequence shown here is derived from an EMBL/GenBank/DDBJ whole genome shotgun (WGS) entry which is preliminary data.</text>
</comment>
<keyword evidence="13 16" id="KW-0131">Cell cycle</keyword>
<name>A0A1F4PZV7_UNCSA</name>
<keyword evidence="12 16" id="KW-0560">Oxidoreductase</keyword>
<proteinExistence type="inferred from homology"/>
<dbReference type="GO" id="GO:0008360">
    <property type="term" value="P:regulation of cell shape"/>
    <property type="evidence" value="ECO:0007669"/>
    <property type="project" value="UniProtKB-KW"/>
</dbReference>
<reference evidence="18 19" key="1">
    <citation type="journal article" date="2016" name="Nat. Commun.">
        <title>Thousands of microbial genomes shed light on interconnected biogeochemical processes in an aquifer system.</title>
        <authorList>
            <person name="Anantharaman K."/>
            <person name="Brown C.T."/>
            <person name="Hug L.A."/>
            <person name="Sharon I."/>
            <person name="Castelle C.J."/>
            <person name="Probst A.J."/>
            <person name="Thomas B.C."/>
            <person name="Singh A."/>
            <person name="Wilkins M.J."/>
            <person name="Karaoz U."/>
            <person name="Brodie E.L."/>
            <person name="Williams K.H."/>
            <person name="Hubbard S.S."/>
            <person name="Banfield J.F."/>
        </authorList>
    </citation>
    <scope>NUCLEOTIDE SEQUENCE [LARGE SCALE GENOMIC DNA]</scope>
</reference>
<evidence type="ECO:0000256" key="16">
    <source>
        <dbReference type="HAMAP-Rule" id="MF_00037"/>
    </source>
</evidence>
<dbReference type="InterPro" id="IPR006094">
    <property type="entry name" value="Oxid_FAD_bind_N"/>
</dbReference>
<dbReference type="GO" id="GO:0009252">
    <property type="term" value="P:peptidoglycan biosynthetic process"/>
    <property type="evidence" value="ECO:0007669"/>
    <property type="project" value="UniProtKB-UniRule"/>
</dbReference>
<evidence type="ECO:0000256" key="2">
    <source>
        <dbReference type="ARBA" id="ARBA00003921"/>
    </source>
</evidence>
<dbReference type="EC" id="1.3.1.98" evidence="16"/>
<evidence type="ECO:0000256" key="4">
    <source>
        <dbReference type="ARBA" id="ARBA00004752"/>
    </source>
</evidence>
<dbReference type="InterPro" id="IPR036635">
    <property type="entry name" value="MurB_C_sf"/>
</dbReference>
<dbReference type="GO" id="GO:0051301">
    <property type="term" value="P:cell division"/>
    <property type="evidence" value="ECO:0007669"/>
    <property type="project" value="UniProtKB-KW"/>
</dbReference>
<evidence type="ECO:0000256" key="7">
    <source>
        <dbReference type="ARBA" id="ARBA00022630"/>
    </source>
</evidence>
<evidence type="ECO:0000256" key="13">
    <source>
        <dbReference type="ARBA" id="ARBA00023306"/>
    </source>
</evidence>
<comment type="function">
    <text evidence="2 16">Cell wall formation.</text>
</comment>
<feature type="domain" description="FAD-binding PCMH-type" evidence="17">
    <location>
        <begin position="16"/>
        <end position="186"/>
    </location>
</feature>
<keyword evidence="5 16" id="KW-0963">Cytoplasm</keyword>
<dbReference type="GO" id="GO:0005829">
    <property type="term" value="C:cytosol"/>
    <property type="evidence" value="ECO:0007669"/>
    <property type="project" value="TreeGrafter"/>
</dbReference>
<dbReference type="Pfam" id="PF01565">
    <property type="entry name" value="FAD_binding_4"/>
    <property type="match status" value="1"/>
</dbReference>
<dbReference type="InterPro" id="IPR016166">
    <property type="entry name" value="FAD-bd_PCMH"/>
</dbReference>
<dbReference type="PANTHER" id="PTHR21071">
    <property type="entry name" value="UDP-N-ACETYLENOLPYRUVOYLGLUCOSAMINE REDUCTASE"/>
    <property type="match status" value="1"/>
</dbReference>
<evidence type="ECO:0000313" key="18">
    <source>
        <dbReference type="EMBL" id="OGB89140.1"/>
    </source>
</evidence>
<sequence>MKMVRNEPLKKHTSFRIGGPAEYFCAPTNIDELREALKFARENRLPVAILGMGTNLLALDNGFRGLVIKLGGGLNKVTVRGRVIHAGAGTLLPVLLNIAARRGLAGLEFLAGIPGTVGGAAAMNAGAWDGEIGRYVDRVRALDKNGDLKEIKKPGLRFGYRRSVLQKGKLIAAEVVLKLRKGSPGRIRKKILGFLEKRKLNQPLGSPNAGSIFKNPKGKFAGKLLEEAGFKGARVGDAQVSVKHANFILNLGEAKARDVIKLMTRMRGAVKRKFKVTLEPELKIMVQSIS</sequence>
<dbReference type="GO" id="GO:0071949">
    <property type="term" value="F:FAD binding"/>
    <property type="evidence" value="ECO:0007669"/>
    <property type="project" value="InterPro"/>
</dbReference>
<dbReference type="InterPro" id="IPR003170">
    <property type="entry name" value="MurB"/>
</dbReference>
<dbReference type="EMBL" id="METM01000029">
    <property type="protein sequence ID" value="OGB89140.1"/>
    <property type="molecule type" value="Genomic_DNA"/>
</dbReference>
<comment type="cofactor">
    <cofactor evidence="1 16">
        <name>FAD</name>
        <dbReference type="ChEBI" id="CHEBI:57692"/>
    </cofactor>
</comment>
<dbReference type="GO" id="GO:0008762">
    <property type="term" value="F:UDP-N-acetylmuramate dehydrogenase activity"/>
    <property type="evidence" value="ECO:0007669"/>
    <property type="project" value="UniProtKB-UniRule"/>
</dbReference>
<comment type="subcellular location">
    <subcellularLocation>
        <location evidence="3 16">Cytoplasm</location>
    </subcellularLocation>
</comment>
<keyword evidence="7 16" id="KW-0285">Flavoprotein</keyword>
<dbReference type="NCBIfam" id="TIGR00179">
    <property type="entry name" value="murB"/>
    <property type="match status" value="1"/>
</dbReference>
<evidence type="ECO:0000259" key="17">
    <source>
        <dbReference type="PROSITE" id="PS51387"/>
    </source>
</evidence>
<dbReference type="Gene3D" id="3.30.465.10">
    <property type="match status" value="1"/>
</dbReference>
<evidence type="ECO:0000256" key="15">
    <source>
        <dbReference type="ARBA" id="ARBA00048914"/>
    </source>
</evidence>
<dbReference type="Gene3D" id="3.30.43.10">
    <property type="entry name" value="Uridine Diphospho-n-acetylenolpyruvylglucosamine Reductase, domain 2"/>
    <property type="match status" value="1"/>
</dbReference>
<dbReference type="Pfam" id="PF02873">
    <property type="entry name" value="MurB_C"/>
    <property type="match status" value="1"/>
</dbReference>
<dbReference type="InterPro" id="IPR036318">
    <property type="entry name" value="FAD-bd_PCMH-like_sf"/>
</dbReference>
<comment type="similarity">
    <text evidence="16">Belongs to the MurB family.</text>
</comment>
<dbReference type="InterPro" id="IPR016169">
    <property type="entry name" value="FAD-bd_PCMH_sub2"/>
</dbReference>
<evidence type="ECO:0000313" key="19">
    <source>
        <dbReference type="Proteomes" id="UP000178724"/>
    </source>
</evidence>
<keyword evidence="14 16" id="KW-0961">Cell wall biogenesis/degradation</keyword>
<evidence type="ECO:0000256" key="10">
    <source>
        <dbReference type="ARBA" id="ARBA00022960"/>
    </source>
</evidence>
<dbReference type="InterPro" id="IPR011601">
    <property type="entry name" value="MurB_C"/>
</dbReference>